<dbReference type="GeneID" id="98300540"/>
<dbReference type="Proteomes" id="UP000029050">
    <property type="component" value="Unassembled WGS sequence"/>
</dbReference>
<sequence length="190" mass="19999">MSRSTITSPNARKQAKAPLALRIVLMVVAAVVLAVGIVSAGNIMAVNAYNQATQSLESNIKAAGKDAADLDMLKTSQQQNDNQFADALAFNALLVPSAKASIESNAATSRKLTSLIEKALKQQESSQQGSSGSQAESDKKSNSSETSGLSNEEREKVQELLKQNQQTQSPSPSASSSSSNTSTSENVKPW</sequence>
<dbReference type="Pfam" id="PF20070">
    <property type="entry name" value="DUF6466"/>
    <property type="match status" value="1"/>
</dbReference>
<feature type="region of interest" description="Disordered" evidence="1">
    <location>
        <begin position="120"/>
        <end position="190"/>
    </location>
</feature>
<organism evidence="3 4">
    <name type="scientific">Bifidobacterium psychraerophilum</name>
    <dbReference type="NCBI Taxonomy" id="218140"/>
    <lineage>
        <taxon>Bacteria</taxon>
        <taxon>Bacillati</taxon>
        <taxon>Actinomycetota</taxon>
        <taxon>Actinomycetes</taxon>
        <taxon>Bifidobacteriales</taxon>
        <taxon>Bifidobacteriaceae</taxon>
        <taxon>Bifidobacterium</taxon>
    </lineage>
</organism>
<reference evidence="3 4" key="1">
    <citation type="submission" date="2014-03" db="EMBL/GenBank/DDBJ databases">
        <title>Genomics of Bifidobacteria.</title>
        <authorList>
            <person name="Ventura M."/>
            <person name="Milani C."/>
            <person name="Lugli G.A."/>
        </authorList>
    </citation>
    <scope>NUCLEOTIDE SEQUENCE [LARGE SCALE GENOMIC DNA]</scope>
    <source>
        <strain evidence="3 4">LMG 21775</strain>
    </source>
</reference>
<dbReference type="EMBL" id="JGZI01000009">
    <property type="protein sequence ID" value="KFI82484.1"/>
    <property type="molecule type" value="Genomic_DNA"/>
</dbReference>
<proteinExistence type="predicted"/>
<dbReference type="InterPro" id="IPR046314">
    <property type="entry name" value="DUF6466"/>
</dbReference>
<feature type="transmembrane region" description="Helical" evidence="2">
    <location>
        <begin position="21"/>
        <end position="45"/>
    </location>
</feature>
<keyword evidence="2" id="KW-0472">Membrane</keyword>
<dbReference type="OrthoDB" id="3233552at2"/>
<gene>
    <name evidence="3" type="ORF">BPSY_1334</name>
</gene>
<keyword evidence="2" id="KW-1133">Transmembrane helix</keyword>
<evidence type="ECO:0000313" key="4">
    <source>
        <dbReference type="Proteomes" id="UP000029050"/>
    </source>
</evidence>
<keyword evidence="2" id="KW-0812">Transmembrane</keyword>
<evidence type="ECO:0000256" key="2">
    <source>
        <dbReference type="SAM" id="Phobius"/>
    </source>
</evidence>
<dbReference type="RefSeq" id="WP_033496646.1">
    <property type="nucleotide sequence ID" value="NZ_BAABVZ010000003.1"/>
</dbReference>
<feature type="compositionally biased region" description="Low complexity" evidence="1">
    <location>
        <begin position="163"/>
        <end position="184"/>
    </location>
</feature>
<dbReference type="AlphaFoldDB" id="A0A087CGT4"/>
<comment type="caution">
    <text evidence="3">The sequence shown here is derived from an EMBL/GenBank/DDBJ whole genome shotgun (WGS) entry which is preliminary data.</text>
</comment>
<feature type="compositionally biased region" description="Low complexity" evidence="1">
    <location>
        <begin position="122"/>
        <end position="135"/>
    </location>
</feature>
<dbReference type="eggNOG" id="ENOG5032A37">
    <property type="taxonomic scope" value="Bacteria"/>
</dbReference>
<keyword evidence="4" id="KW-1185">Reference proteome</keyword>
<protein>
    <submittedName>
        <fullName evidence="3">Cell surface elastin binding protein EbpS</fullName>
    </submittedName>
</protein>
<name>A0A087CGT4_9BIFI</name>
<dbReference type="STRING" id="218140.BPSY_1334"/>
<evidence type="ECO:0000313" key="3">
    <source>
        <dbReference type="EMBL" id="KFI82484.1"/>
    </source>
</evidence>
<accession>A0A087CGT4</accession>
<evidence type="ECO:0000256" key="1">
    <source>
        <dbReference type="SAM" id="MobiDB-lite"/>
    </source>
</evidence>